<proteinExistence type="predicted"/>
<gene>
    <name evidence="1" type="ORF">HVY52_11200</name>
</gene>
<dbReference type="RefSeq" id="WP_181203465.1">
    <property type="nucleotide sequence ID" value="NZ_JAQDRR010000005.1"/>
</dbReference>
<organism evidence="1 2">
    <name type="scientific">Escherichia fergusonii</name>
    <dbReference type="NCBI Taxonomy" id="564"/>
    <lineage>
        <taxon>Bacteria</taxon>
        <taxon>Pseudomonadati</taxon>
        <taxon>Pseudomonadota</taxon>
        <taxon>Gammaproteobacteria</taxon>
        <taxon>Enterobacterales</taxon>
        <taxon>Enterobacteriaceae</taxon>
        <taxon>Escherichia</taxon>
    </lineage>
</organism>
<dbReference type="EMBL" id="CP055675">
    <property type="protein sequence ID" value="QLN00344.1"/>
    <property type="molecule type" value="Genomic_DNA"/>
</dbReference>
<reference evidence="1 2" key="1">
    <citation type="submission" date="2020-06" db="EMBL/GenBank/DDBJ databases">
        <title>REHAB project genomes.</title>
        <authorList>
            <person name="Shaw L.P."/>
        </authorList>
    </citation>
    <scope>NUCLEOTIDE SEQUENCE [LARGE SCALE GENOMIC DNA]</scope>
    <source>
        <strain evidence="1 2">RHB28-C13</strain>
    </source>
</reference>
<dbReference type="AlphaFoldDB" id="A0A7W3HWC9"/>
<protein>
    <submittedName>
        <fullName evidence="1">SMI1/KNR4 family protein</fullName>
    </submittedName>
</protein>
<dbReference type="SUPFAM" id="SSF160631">
    <property type="entry name" value="SMI1/KNR4-like"/>
    <property type="match status" value="1"/>
</dbReference>
<evidence type="ECO:0000313" key="1">
    <source>
        <dbReference type="EMBL" id="QLN00344.1"/>
    </source>
</evidence>
<sequence length="133" mass="14962">MKNSDDVYKSASSKNDMEQMKNHFKDITLPDEYSAFVSQMTEAEIIIMNELYIRIWGAEDCIGLNDAYHIQKYIPNPLAICDNEGGKAILYASGKDGFGLYQVGFGDLDINDAEFISSSLTCGVHFYRLLLIN</sequence>
<dbReference type="Proteomes" id="UP000510927">
    <property type="component" value="Chromosome"/>
</dbReference>
<dbReference type="Gene3D" id="3.40.1580.10">
    <property type="entry name" value="SMI1/KNR4-like"/>
    <property type="match status" value="1"/>
</dbReference>
<name>A0A7W3HWC9_ESCFE</name>
<accession>A0A7W3HWC9</accession>
<dbReference type="InterPro" id="IPR037883">
    <property type="entry name" value="Knr4/Smi1-like_sf"/>
</dbReference>
<evidence type="ECO:0000313" key="2">
    <source>
        <dbReference type="Proteomes" id="UP000510927"/>
    </source>
</evidence>